<proteinExistence type="inferred from homology"/>
<evidence type="ECO:0000256" key="6">
    <source>
        <dbReference type="ARBA" id="ARBA00023136"/>
    </source>
</evidence>
<dbReference type="PANTHER" id="PTHR11660:SF57">
    <property type="entry name" value="SOLUTE CARRIER FAMILY 40 MEMBER"/>
    <property type="match status" value="1"/>
</dbReference>
<protein>
    <recommendedName>
        <fullName evidence="7">Solute carrier family 40 member</fullName>
    </recommendedName>
</protein>
<keyword evidence="7" id="KW-0406">Ion transport</keyword>
<comment type="caution">
    <text evidence="8">The sequence shown here is derived from an EMBL/GenBank/DDBJ whole genome shotgun (WGS) entry which is preliminary data.</text>
</comment>
<dbReference type="GO" id="GO:0016020">
    <property type="term" value="C:membrane"/>
    <property type="evidence" value="ECO:0007669"/>
    <property type="project" value="UniProtKB-SubCell"/>
</dbReference>
<evidence type="ECO:0000313" key="9">
    <source>
        <dbReference type="Proteomes" id="UP001465755"/>
    </source>
</evidence>
<dbReference type="AlphaFoldDB" id="A0AAW1PZS9"/>
<dbReference type="SUPFAM" id="SSF103473">
    <property type="entry name" value="MFS general substrate transporter"/>
    <property type="match status" value="1"/>
</dbReference>
<dbReference type="InterPro" id="IPR036259">
    <property type="entry name" value="MFS_trans_sf"/>
</dbReference>
<feature type="transmembrane region" description="Helical" evidence="7">
    <location>
        <begin position="328"/>
        <end position="346"/>
    </location>
</feature>
<feature type="transmembrane region" description="Helical" evidence="7">
    <location>
        <begin position="55"/>
        <end position="76"/>
    </location>
</feature>
<keyword evidence="9" id="KW-1185">Reference proteome</keyword>
<comment type="function">
    <text evidence="7">May be involved in iron transport and iron homeostasis.</text>
</comment>
<keyword evidence="6 7" id="KW-0472">Membrane</keyword>
<sequence length="389" mass="41337">MWEFALALIMLNLHPGTLLWVAIAGLANSMSSVVFGASVGSFLDRTPRLNGAAIMYCTQNLGITLSACASLAALALRDATVAFLICNIVAVGAAATAAVGALGSTIAVEKDWVAALHRETPGQLAHVNSVMRRIDLVCLIASPIASGFVMTYAGLRAAILVIIGWNLLGWLPEVYVLSHAMELVPELKHRMSEPSSKTGDSSPSEMPPWWRKIHPGQQLAAWQTYFRQPIWPAALSLALLYLTVLSLGSLMTAYLNWRGMSEAKLSIFRGLGAVTGVASTFSFPWLHSRIGLDATGLLGIVSQLVCLVVAVVPAALGHASARLDTVAATYLLACGLALSRFGLWTFDLAVSQRLQADVASNELGVVNVEMGRGLVPHGTQARQPLSESL</sequence>
<organism evidence="8 9">
    <name type="scientific">Symbiochloris irregularis</name>
    <dbReference type="NCBI Taxonomy" id="706552"/>
    <lineage>
        <taxon>Eukaryota</taxon>
        <taxon>Viridiplantae</taxon>
        <taxon>Chlorophyta</taxon>
        <taxon>core chlorophytes</taxon>
        <taxon>Trebouxiophyceae</taxon>
        <taxon>Trebouxiales</taxon>
        <taxon>Trebouxiaceae</taxon>
        <taxon>Symbiochloris</taxon>
    </lineage>
</organism>
<keyword evidence="5 7" id="KW-1133">Transmembrane helix</keyword>
<comment type="similarity">
    <text evidence="2 7">Belongs to the ferroportin (FP) (TC 2.A.100) family. SLC40A subfamily.</text>
</comment>
<dbReference type="Proteomes" id="UP001465755">
    <property type="component" value="Unassembled WGS sequence"/>
</dbReference>
<accession>A0AAW1PZS9</accession>
<keyword evidence="4 7" id="KW-0812">Transmembrane</keyword>
<comment type="subcellular location">
    <subcellularLocation>
        <location evidence="1 7">Membrane</location>
        <topology evidence="1 7">Multi-pass membrane protein</topology>
    </subcellularLocation>
</comment>
<feature type="transmembrane region" description="Helical" evidence="7">
    <location>
        <begin position="297"/>
        <end position="316"/>
    </location>
</feature>
<evidence type="ECO:0000256" key="5">
    <source>
        <dbReference type="ARBA" id="ARBA00022989"/>
    </source>
</evidence>
<evidence type="ECO:0000313" key="8">
    <source>
        <dbReference type="EMBL" id="KAK9813728.1"/>
    </source>
</evidence>
<feature type="transmembrane region" description="Helical" evidence="7">
    <location>
        <begin position="82"/>
        <end position="108"/>
    </location>
</feature>
<dbReference type="Gene3D" id="1.20.1250.20">
    <property type="entry name" value="MFS general substrate transporter like domains"/>
    <property type="match status" value="1"/>
</dbReference>
<evidence type="ECO:0000256" key="7">
    <source>
        <dbReference type="RuleBase" id="RU365065"/>
    </source>
</evidence>
<dbReference type="GO" id="GO:0005381">
    <property type="term" value="F:iron ion transmembrane transporter activity"/>
    <property type="evidence" value="ECO:0007669"/>
    <property type="project" value="UniProtKB-UniRule"/>
</dbReference>
<evidence type="ECO:0000256" key="1">
    <source>
        <dbReference type="ARBA" id="ARBA00004141"/>
    </source>
</evidence>
<evidence type="ECO:0000256" key="4">
    <source>
        <dbReference type="ARBA" id="ARBA00022692"/>
    </source>
</evidence>
<evidence type="ECO:0000256" key="3">
    <source>
        <dbReference type="ARBA" id="ARBA00022448"/>
    </source>
</evidence>
<comment type="caution">
    <text evidence="7">Lacks conserved residue(s) required for the propagation of feature annotation.</text>
</comment>
<dbReference type="Pfam" id="PF06963">
    <property type="entry name" value="FPN1"/>
    <property type="match status" value="1"/>
</dbReference>
<dbReference type="PANTHER" id="PTHR11660">
    <property type="entry name" value="SOLUTE CARRIER FAMILY 40 MEMBER"/>
    <property type="match status" value="1"/>
</dbReference>
<evidence type="ECO:0000256" key="2">
    <source>
        <dbReference type="ARBA" id="ARBA00006279"/>
    </source>
</evidence>
<keyword evidence="3 7" id="KW-0813">Transport</keyword>
<gene>
    <name evidence="8" type="ORF">WJX73_005513</name>
</gene>
<feature type="transmembrane region" description="Helical" evidence="7">
    <location>
        <begin position="267"/>
        <end position="285"/>
    </location>
</feature>
<dbReference type="EMBL" id="JALJOQ010000003">
    <property type="protein sequence ID" value="KAK9813728.1"/>
    <property type="molecule type" value="Genomic_DNA"/>
</dbReference>
<feature type="transmembrane region" description="Helical" evidence="7">
    <location>
        <begin position="136"/>
        <end position="165"/>
    </location>
</feature>
<reference evidence="8 9" key="1">
    <citation type="journal article" date="2024" name="Nat. Commun.">
        <title>Phylogenomics reveals the evolutionary origins of lichenization in chlorophyte algae.</title>
        <authorList>
            <person name="Puginier C."/>
            <person name="Libourel C."/>
            <person name="Otte J."/>
            <person name="Skaloud P."/>
            <person name="Haon M."/>
            <person name="Grisel S."/>
            <person name="Petersen M."/>
            <person name="Berrin J.G."/>
            <person name="Delaux P.M."/>
            <person name="Dal Grande F."/>
            <person name="Keller J."/>
        </authorList>
    </citation>
    <scope>NUCLEOTIDE SEQUENCE [LARGE SCALE GENOMIC DNA]</scope>
    <source>
        <strain evidence="8 9">SAG 2036</strain>
    </source>
</reference>
<feature type="transmembrane region" description="Helical" evidence="7">
    <location>
        <begin position="230"/>
        <end position="255"/>
    </location>
</feature>
<dbReference type="InterPro" id="IPR009716">
    <property type="entry name" value="Ferroportin-1"/>
</dbReference>
<name>A0AAW1PZS9_9CHLO</name>